<dbReference type="EMBL" id="BPQO01000041">
    <property type="protein sequence ID" value="GJD92289.1"/>
    <property type="molecule type" value="Genomic_DNA"/>
</dbReference>
<feature type="region of interest" description="Disordered" evidence="1">
    <location>
        <begin position="37"/>
        <end position="56"/>
    </location>
</feature>
<gene>
    <name evidence="2" type="ORF">BHAOGJBA_5842</name>
</gene>
<dbReference type="Proteomes" id="UP001055247">
    <property type="component" value="Unassembled WGS sequence"/>
</dbReference>
<organism evidence="2 3">
    <name type="scientific">Methylobacterium hispanicum</name>
    <dbReference type="NCBI Taxonomy" id="270350"/>
    <lineage>
        <taxon>Bacteria</taxon>
        <taxon>Pseudomonadati</taxon>
        <taxon>Pseudomonadota</taxon>
        <taxon>Alphaproteobacteria</taxon>
        <taxon>Hyphomicrobiales</taxon>
        <taxon>Methylobacteriaceae</taxon>
        <taxon>Methylobacterium</taxon>
    </lineage>
</organism>
<reference evidence="2" key="2">
    <citation type="submission" date="2021-08" db="EMBL/GenBank/DDBJ databases">
        <authorList>
            <person name="Tani A."/>
            <person name="Ola A."/>
            <person name="Ogura Y."/>
            <person name="Katsura K."/>
            <person name="Hayashi T."/>
        </authorList>
    </citation>
    <scope>NUCLEOTIDE SEQUENCE</scope>
    <source>
        <strain evidence="2">DSM 16372</strain>
    </source>
</reference>
<accession>A0AAV4ZVX0</accession>
<evidence type="ECO:0000313" key="2">
    <source>
        <dbReference type="EMBL" id="GJD92289.1"/>
    </source>
</evidence>
<name>A0AAV4ZVX0_9HYPH</name>
<evidence type="ECO:0000313" key="3">
    <source>
        <dbReference type="Proteomes" id="UP001055247"/>
    </source>
</evidence>
<sequence length="270" mass="27475">MDASSAALAVVADSPAVSAAVAVMVWAVACSSVADDETVPTMPPTARSKPSARSTMVRRRASAAAASAMRLTSASSAAFRATIALMSSTARPTAPISSPRRASAISASIAPCAIRCSTATRRPSGRLMPRIATSTAATMPARSPSPVRSHRLRRVAAMSPASPCAPASMLAAMSALSFEALPVSAAKVGSTSRWMTASASALKFASPSERASETLDMKLSAPARTSSIRPAKLGMSAAISPKSWRRPGAAASNCAEARRICSASVSAIVR</sequence>
<keyword evidence="3" id="KW-1185">Reference proteome</keyword>
<dbReference type="AlphaFoldDB" id="A0AAV4ZVX0"/>
<evidence type="ECO:0000256" key="1">
    <source>
        <dbReference type="SAM" id="MobiDB-lite"/>
    </source>
</evidence>
<proteinExistence type="predicted"/>
<comment type="caution">
    <text evidence="2">The sequence shown here is derived from an EMBL/GenBank/DDBJ whole genome shotgun (WGS) entry which is preliminary data.</text>
</comment>
<protein>
    <submittedName>
        <fullName evidence="2">Uncharacterized protein</fullName>
    </submittedName>
</protein>
<reference evidence="2" key="1">
    <citation type="journal article" date="2016" name="Front. Microbiol.">
        <title>Genome Sequence of the Piezophilic, Mesophilic Sulfate-Reducing Bacterium Desulfovibrio indicus J2T.</title>
        <authorList>
            <person name="Cao J."/>
            <person name="Maignien L."/>
            <person name="Shao Z."/>
            <person name="Alain K."/>
            <person name="Jebbar M."/>
        </authorList>
    </citation>
    <scope>NUCLEOTIDE SEQUENCE</scope>
    <source>
        <strain evidence="2">DSM 16372</strain>
    </source>
</reference>